<protein>
    <recommendedName>
        <fullName evidence="2">UDENN domain-containing protein</fullName>
    </recommendedName>
</protein>
<dbReference type="OrthoDB" id="10265409at2759"/>
<proteinExistence type="inferred from homology"/>
<evidence type="ECO:0000256" key="1">
    <source>
        <dbReference type="ARBA" id="ARBA00007159"/>
    </source>
</evidence>
<dbReference type="GO" id="GO:0055037">
    <property type="term" value="C:recycling endosome"/>
    <property type="evidence" value="ECO:0007669"/>
    <property type="project" value="TreeGrafter"/>
</dbReference>
<dbReference type="PROSITE" id="PS50211">
    <property type="entry name" value="DENN"/>
    <property type="match status" value="1"/>
</dbReference>
<dbReference type="GO" id="GO:0005085">
    <property type="term" value="F:guanyl-nucleotide exchange factor activity"/>
    <property type="evidence" value="ECO:0007669"/>
    <property type="project" value="InterPro"/>
</dbReference>
<dbReference type="InterPro" id="IPR037516">
    <property type="entry name" value="Tripartite_DENN"/>
</dbReference>
<dbReference type="InterPro" id="IPR024224">
    <property type="entry name" value="DENND6"/>
</dbReference>
<feature type="domain" description="UDENN" evidence="2">
    <location>
        <begin position="16"/>
        <end position="463"/>
    </location>
</feature>
<sequence length="473" mass="53197">MPLDAEKRLALERWILAVAVVNFDLDVGPVVERLYPDVLMTPTVRENIAFSSFPDGSLFETGVQCHSFRIRDTVAPTTQSTSTITQRQSDGFLYGYSLFLQKRDPNIKRGYLQRSITMISHLPFPSLFAAAIAKLGAFYFSHGITMLETACSNIASWPDPIQGKALELGFLGSVMQVEIPRSENEHQSIATSSFGEKFNVEIHILASLPPPLPSPISLFASFLPKVWTLWECLVLSEPLIIFAPSPSQTSSIIWWLRDFLRPIPLAGDFRPYFHIHDQDYAMLVNKNPPKTGLILGVTNPFFGNLCKHWPHVLSVGRAGDAAYVKTTTQPRSTPFMGPEPGFHTQHKRFISKDRALLKKLEEAAQRGGAAEIEACSLLRQHFTDRTTKLLVPLNRHFQSLIPIDPKAPLKPFTPSSFLASLKTHGSLLPFRSTSKQREFYERWLRTPAFGVWLTERVGEVQEVLQRRADARSS</sequence>
<evidence type="ECO:0000313" key="4">
    <source>
        <dbReference type="Proteomes" id="UP000054248"/>
    </source>
</evidence>
<dbReference type="EMBL" id="KN823130">
    <property type="protein sequence ID" value="KIO21720.1"/>
    <property type="molecule type" value="Genomic_DNA"/>
</dbReference>
<dbReference type="AlphaFoldDB" id="A0A0C3Q0Y1"/>
<dbReference type="PANTHER" id="PTHR13677">
    <property type="entry name" value="LD41638P"/>
    <property type="match status" value="1"/>
</dbReference>
<evidence type="ECO:0000313" key="3">
    <source>
        <dbReference type="EMBL" id="KIO21720.1"/>
    </source>
</evidence>
<reference evidence="3 4" key="1">
    <citation type="submission" date="2014-04" db="EMBL/GenBank/DDBJ databases">
        <authorList>
            <consortium name="DOE Joint Genome Institute"/>
            <person name="Kuo A."/>
            <person name="Girlanda M."/>
            <person name="Perotto S."/>
            <person name="Kohler A."/>
            <person name="Nagy L.G."/>
            <person name="Floudas D."/>
            <person name="Copeland A."/>
            <person name="Barry K.W."/>
            <person name="Cichocki N."/>
            <person name="Veneault-Fourrey C."/>
            <person name="LaButti K."/>
            <person name="Lindquist E.A."/>
            <person name="Lipzen A."/>
            <person name="Lundell T."/>
            <person name="Morin E."/>
            <person name="Murat C."/>
            <person name="Sun H."/>
            <person name="Tunlid A."/>
            <person name="Henrissat B."/>
            <person name="Grigoriev I.V."/>
            <person name="Hibbett D.S."/>
            <person name="Martin F."/>
            <person name="Nordberg H.P."/>
            <person name="Cantor M.N."/>
            <person name="Hua S.X."/>
        </authorList>
    </citation>
    <scope>NUCLEOTIDE SEQUENCE [LARGE SCALE GENOMIC DNA]</scope>
    <source>
        <strain evidence="3 4">MUT 4182</strain>
    </source>
</reference>
<organism evidence="3 4">
    <name type="scientific">Tulasnella calospora MUT 4182</name>
    <dbReference type="NCBI Taxonomy" id="1051891"/>
    <lineage>
        <taxon>Eukaryota</taxon>
        <taxon>Fungi</taxon>
        <taxon>Dikarya</taxon>
        <taxon>Basidiomycota</taxon>
        <taxon>Agaricomycotina</taxon>
        <taxon>Agaricomycetes</taxon>
        <taxon>Cantharellales</taxon>
        <taxon>Tulasnellaceae</taxon>
        <taxon>Tulasnella</taxon>
    </lineage>
</organism>
<reference evidence="4" key="2">
    <citation type="submission" date="2015-01" db="EMBL/GenBank/DDBJ databases">
        <title>Evolutionary Origins and Diversification of the Mycorrhizal Mutualists.</title>
        <authorList>
            <consortium name="DOE Joint Genome Institute"/>
            <consortium name="Mycorrhizal Genomics Consortium"/>
            <person name="Kohler A."/>
            <person name="Kuo A."/>
            <person name="Nagy L.G."/>
            <person name="Floudas D."/>
            <person name="Copeland A."/>
            <person name="Barry K.W."/>
            <person name="Cichocki N."/>
            <person name="Veneault-Fourrey C."/>
            <person name="LaButti K."/>
            <person name="Lindquist E.A."/>
            <person name="Lipzen A."/>
            <person name="Lundell T."/>
            <person name="Morin E."/>
            <person name="Murat C."/>
            <person name="Riley R."/>
            <person name="Ohm R."/>
            <person name="Sun H."/>
            <person name="Tunlid A."/>
            <person name="Henrissat B."/>
            <person name="Grigoriev I.V."/>
            <person name="Hibbett D.S."/>
            <person name="Martin F."/>
        </authorList>
    </citation>
    <scope>NUCLEOTIDE SEQUENCE [LARGE SCALE GENOMIC DNA]</scope>
    <source>
        <strain evidence="4">MUT 4182</strain>
    </source>
</reference>
<keyword evidence="4" id="KW-1185">Reference proteome</keyword>
<evidence type="ECO:0000259" key="2">
    <source>
        <dbReference type="PROSITE" id="PS50211"/>
    </source>
</evidence>
<comment type="similarity">
    <text evidence="1">Belongs to the DENND6 family.</text>
</comment>
<gene>
    <name evidence="3" type="ORF">M407DRAFT_217683</name>
</gene>
<name>A0A0C3Q0Y1_9AGAM</name>
<dbReference type="STRING" id="1051891.A0A0C3Q0Y1"/>
<dbReference type="PANTHER" id="PTHR13677:SF0">
    <property type="entry name" value="LD41638P"/>
    <property type="match status" value="1"/>
</dbReference>
<dbReference type="Proteomes" id="UP000054248">
    <property type="component" value="Unassembled WGS sequence"/>
</dbReference>
<dbReference type="HOGENOM" id="CLU_017013_0_0_1"/>
<accession>A0A0C3Q0Y1</accession>